<reference evidence="1" key="1">
    <citation type="submission" date="2020-11" db="EMBL/GenBank/DDBJ databases">
        <title>Isolation and identification of active actinomycetes.</title>
        <authorList>
            <person name="Yu B."/>
        </authorList>
    </citation>
    <scope>NUCLEOTIDE SEQUENCE</scope>
    <source>
        <strain evidence="1">NEAU-YB345</strain>
    </source>
</reference>
<dbReference type="EMBL" id="JADPRT010000010">
    <property type="protein sequence ID" value="MBF9071048.1"/>
    <property type="molecule type" value="Genomic_DNA"/>
</dbReference>
<organism evidence="1 2">
    <name type="scientific">Streptacidiphilus fuscans</name>
    <dbReference type="NCBI Taxonomy" id="2789292"/>
    <lineage>
        <taxon>Bacteria</taxon>
        <taxon>Bacillati</taxon>
        <taxon>Actinomycetota</taxon>
        <taxon>Actinomycetes</taxon>
        <taxon>Kitasatosporales</taxon>
        <taxon>Streptomycetaceae</taxon>
        <taxon>Streptacidiphilus</taxon>
    </lineage>
</organism>
<accession>A0A931BB74</accession>
<name>A0A931BB74_9ACTN</name>
<evidence type="ECO:0000313" key="2">
    <source>
        <dbReference type="Proteomes" id="UP000657385"/>
    </source>
</evidence>
<keyword evidence="2" id="KW-1185">Reference proteome</keyword>
<proteinExistence type="predicted"/>
<gene>
    <name evidence="1" type="ORF">I2501_23810</name>
</gene>
<dbReference type="AlphaFoldDB" id="A0A931BB74"/>
<dbReference type="RefSeq" id="WP_196196205.1">
    <property type="nucleotide sequence ID" value="NZ_JADPRT010000010.1"/>
</dbReference>
<evidence type="ECO:0000313" key="1">
    <source>
        <dbReference type="EMBL" id="MBF9071048.1"/>
    </source>
</evidence>
<comment type="caution">
    <text evidence="1">The sequence shown here is derived from an EMBL/GenBank/DDBJ whole genome shotgun (WGS) entry which is preliminary data.</text>
</comment>
<protein>
    <recommendedName>
        <fullName evidence="3">Type A2 lantipeptide</fullName>
    </recommendedName>
</protein>
<dbReference type="Proteomes" id="UP000657385">
    <property type="component" value="Unassembled WGS sequence"/>
</dbReference>
<evidence type="ECO:0008006" key="3">
    <source>
        <dbReference type="Google" id="ProtNLM"/>
    </source>
</evidence>
<sequence length="71" mass="7055">MRNNTGSQIATAELSDNELDQVAGGLAHVSVDVAGVGVHVGVGNVLGAVESVVAGLPLSPLTHLTSVQTSH</sequence>